<keyword evidence="2" id="KW-1185">Reference proteome</keyword>
<evidence type="ECO:0000313" key="1">
    <source>
        <dbReference type="EMBL" id="TQE03050.1"/>
    </source>
</evidence>
<sequence>MYIPFLKGLSKEHMQFWRRETRPKTRTLSTFFHLIEAAAAARGGRKRSLATRVEEETVAVEVMDRAENRVCSIVPCLSADDSVRFVG</sequence>
<proteinExistence type="predicted"/>
<gene>
    <name evidence="1" type="ORF">C1H46_011414</name>
</gene>
<organism evidence="1 2">
    <name type="scientific">Malus baccata</name>
    <name type="common">Siberian crab apple</name>
    <name type="synonym">Pyrus baccata</name>
    <dbReference type="NCBI Taxonomy" id="106549"/>
    <lineage>
        <taxon>Eukaryota</taxon>
        <taxon>Viridiplantae</taxon>
        <taxon>Streptophyta</taxon>
        <taxon>Embryophyta</taxon>
        <taxon>Tracheophyta</taxon>
        <taxon>Spermatophyta</taxon>
        <taxon>Magnoliopsida</taxon>
        <taxon>eudicotyledons</taxon>
        <taxon>Gunneridae</taxon>
        <taxon>Pentapetalae</taxon>
        <taxon>rosids</taxon>
        <taxon>fabids</taxon>
        <taxon>Rosales</taxon>
        <taxon>Rosaceae</taxon>
        <taxon>Amygdaloideae</taxon>
        <taxon>Maleae</taxon>
        <taxon>Malus</taxon>
    </lineage>
</organism>
<name>A0A540MXH7_MALBA</name>
<dbReference type="EMBL" id="VIEB01000162">
    <property type="protein sequence ID" value="TQE03050.1"/>
    <property type="molecule type" value="Genomic_DNA"/>
</dbReference>
<dbReference type="AlphaFoldDB" id="A0A540MXH7"/>
<dbReference type="Proteomes" id="UP000315295">
    <property type="component" value="Unassembled WGS sequence"/>
</dbReference>
<evidence type="ECO:0000313" key="2">
    <source>
        <dbReference type="Proteomes" id="UP000315295"/>
    </source>
</evidence>
<protein>
    <submittedName>
        <fullName evidence="1">Uncharacterized protein</fullName>
    </submittedName>
</protein>
<comment type="caution">
    <text evidence="1">The sequence shown here is derived from an EMBL/GenBank/DDBJ whole genome shotgun (WGS) entry which is preliminary data.</text>
</comment>
<accession>A0A540MXH7</accession>
<reference evidence="1 2" key="1">
    <citation type="journal article" date="2019" name="G3 (Bethesda)">
        <title>Sequencing of a Wild Apple (Malus baccata) Genome Unravels the Differences Between Cultivated and Wild Apple Species Regarding Disease Resistance and Cold Tolerance.</title>
        <authorList>
            <person name="Chen X."/>
        </authorList>
    </citation>
    <scope>NUCLEOTIDE SEQUENCE [LARGE SCALE GENOMIC DNA]</scope>
    <source>
        <strain evidence="2">cv. Shandingzi</strain>
        <tissue evidence="1">Leaves</tissue>
    </source>
</reference>